<evidence type="ECO:0000313" key="2">
    <source>
        <dbReference type="EMBL" id="MDT0555622.1"/>
    </source>
</evidence>
<keyword evidence="1" id="KW-0812">Transmembrane</keyword>
<feature type="transmembrane region" description="Helical" evidence="1">
    <location>
        <begin position="47"/>
        <end position="64"/>
    </location>
</feature>
<keyword evidence="3" id="KW-1185">Reference proteome</keyword>
<evidence type="ECO:0000256" key="1">
    <source>
        <dbReference type="SAM" id="Phobius"/>
    </source>
</evidence>
<gene>
    <name evidence="2" type="ORF">RM538_06380</name>
</gene>
<dbReference type="EMBL" id="JAVRHZ010000002">
    <property type="protein sequence ID" value="MDT0555622.1"/>
    <property type="molecule type" value="Genomic_DNA"/>
</dbReference>
<keyword evidence="1" id="KW-1133">Transmembrane helix</keyword>
<proteinExistence type="predicted"/>
<reference evidence="2 3" key="1">
    <citation type="submission" date="2023-09" db="EMBL/GenBank/DDBJ databases">
        <authorList>
            <person name="Rey-Velasco X."/>
        </authorList>
    </citation>
    <scope>NUCLEOTIDE SEQUENCE [LARGE SCALE GENOMIC DNA]</scope>
    <source>
        <strain evidence="2 3">W242</strain>
    </source>
</reference>
<organism evidence="2 3">
    <name type="scientific">Patiriisocius hiemis</name>
    <dbReference type="NCBI Taxonomy" id="3075604"/>
    <lineage>
        <taxon>Bacteria</taxon>
        <taxon>Pseudomonadati</taxon>
        <taxon>Bacteroidota</taxon>
        <taxon>Flavobacteriia</taxon>
        <taxon>Flavobacteriales</taxon>
        <taxon>Flavobacteriaceae</taxon>
        <taxon>Patiriisocius</taxon>
    </lineage>
</organism>
<keyword evidence="1" id="KW-0472">Membrane</keyword>
<name>A0ABU2YBQ1_9FLAO</name>
<evidence type="ECO:0008006" key="4">
    <source>
        <dbReference type="Google" id="ProtNLM"/>
    </source>
</evidence>
<comment type="caution">
    <text evidence="2">The sequence shown here is derived from an EMBL/GenBank/DDBJ whole genome shotgun (WGS) entry which is preliminary data.</text>
</comment>
<accession>A0ABU2YBQ1</accession>
<sequence length="74" mass="8122">MRPQIVTILVVILTMFNAITAYGQDLGSGPPAPNRTPPPPELPLDTSIYVLIALGLIYGIYISYKKSRAKRKAH</sequence>
<protein>
    <recommendedName>
        <fullName evidence="4">Signal peptidase</fullName>
    </recommendedName>
</protein>
<evidence type="ECO:0000313" key="3">
    <source>
        <dbReference type="Proteomes" id="UP001254488"/>
    </source>
</evidence>
<dbReference type="Proteomes" id="UP001254488">
    <property type="component" value="Unassembled WGS sequence"/>
</dbReference>
<dbReference type="RefSeq" id="WP_311332572.1">
    <property type="nucleotide sequence ID" value="NZ_JAVRHZ010000002.1"/>
</dbReference>